<gene>
    <name evidence="10" type="ORF">SAMN05444380_10229</name>
</gene>
<dbReference type="RefSeq" id="WP_029626748.1">
    <property type="nucleotide sequence ID" value="NZ_AFSL01000100.1"/>
</dbReference>
<dbReference type="STRING" id="385682.SAMN05444380_10229"/>
<evidence type="ECO:0000256" key="2">
    <source>
        <dbReference type="ARBA" id="ARBA00011245"/>
    </source>
</evidence>
<evidence type="ECO:0000313" key="10">
    <source>
        <dbReference type="EMBL" id="SFD77800.1"/>
    </source>
</evidence>
<dbReference type="eggNOG" id="COG4948">
    <property type="taxonomic scope" value="Bacteria"/>
</dbReference>
<dbReference type="InterPro" id="IPR019563">
    <property type="entry name" value="GH97_catalytic"/>
</dbReference>
<keyword evidence="6" id="KW-0732">Signal</keyword>
<name>A0A1I1VBJ0_9BACT</name>
<evidence type="ECO:0000256" key="5">
    <source>
        <dbReference type="ARBA" id="ARBA00023295"/>
    </source>
</evidence>
<accession>A0A1I1VBJ0</accession>
<protein>
    <submittedName>
        <fullName evidence="10">Alpha-glucosidase</fullName>
    </submittedName>
</protein>
<feature type="domain" description="Glycosyl-hydrolase 97 N-terminal" evidence="8">
    <location>
        <begin position="29"/>
        <end position="293"/>
    </location>
</feature>
<dbReference type="EMBL" id="FONA01000002">
    <property type="protein sequence ID" value="SFD77800.1"/>
    <property type="molecule type" value="Genomic_DNA"/>
</dbReference>
<organism evidence="10 11">
    <name type="scientific">Thermophagus xiamenensis</name>
    <dbReference type="NCBI Taxonomy" id="385682"/>
    <lineage>
        <taxon>Bacteria</taxon>
        <taxon>Pseudomonadati</taxon>
        <taxon>Bacteroidota</taxon>
        <taxon>Bacteroidia</taxon>
        <taxon>Marinilabiliales</taxon>
        <taxon>Marinilabiliaceae</taxon>
        <taxon>Thermophagus</taxon>
    </lineage>
</organism>
<sequence length="661" mass="75082">MKKRLVAFLMIVVTVSISSYAKKEEVLNLASPDKTLQVEITISDQISWVLKVNGNVVAGPSVMAMEVENYGVLGKNPVLRNSFTSSKDEVIRTALYKKSEVENSYNELNMIFKGRYGLIFRAYNDGVAYRFVTSMKGDIEIRREKSVFVFPDSREAYVPYVQNPVGRYQVSFESTYDVLPLSQIKPDSLIITPVLVKNNDGTSLVVTEADLEDYPGMFLTVNDAGTGFEAEFAPFPLEEKQGGHNNLQSFVTRRADYIAKTNGNRAYPWRVVAVGKNDFDLLGNDLVYKLASPSRLEDTSWIKPGKVAWDWWNDWNIYGVDFRAGINTETYKYYIDFAAENGIEYVILDEGWSESTNLMNVIPEIDLQEIIDHGKKKEVGIVLWAGWFPLNQQMDEVFEKYSRMGVKGYKIDFMNRDDQKMVNFYYKAAKKAAEYKQFVLFHGAYKPTGLSRTYPNVLTYEGVYGQEQVKWTDYKEFPEYDVTIPFIRNLAGPMDYTPGAMKNANRNNWHAVWSEPMSQGTRCHQLAMYVVFDSPFSMLCDNPSNYMREPECVEFIASVPTVFDVTVPLAGVVGEYVAVARQKGNVWYVGAMTNWNSREIELDLSFLGKGRFRATIFADGINADRAACDYTRKEVTINGGEKMKIEMKSGGGWAAIIQPVD</sequence>
<dbReference type="Proteomes" id="UP000181976">
    <property type="component" value="Unassembled WGS sequence"/>
</dbReference>
<dbReference type="InParanoid" id="A0A1I1VBJ0"/>
<keyword evidence="3" id="KW-0378">Hydrolase</keyword>
<dbReference type="InterPro" id="IPR029486">
    <property type="entry name" value="GH97_N"/>
</dbReference>
<keyword evidence="4" id="KW-0106">Calcium</keyword>
<dbReference type="SUPFAM" id="SSF51445">
    <property type="entry name" value="(Trans)glycosidases"/>
    <property type="match status" value="1"/>
</dbReference>
<comment type="subunit">
    <text evidence="2">Monomer.</text>
</comment>
<evidence type="ECO:0000256" key="1">
    <source>
        <dbReference type="ARBA" id="ARBA00001913"/>
    </source>
</evidence>
<evidence type="ECO:0000256" key="3">
    <source>
        <dbReference type="ARBA" id="ARBA00022801"/>
    </source>
</evidence>
<dbReference type="Gene3D" id="3.20.20.70">
    <property type="entry name" value="Aldolase class I"/>
    <property type="match status" value="1"/>
</dbReference>
<evidence type="ECO:0000259" key="9">
    <source>
        <dbReference type="Pfam" id="PF14509"/>
    </source>
</evidence>
<evidence type="ECO:0000259" key="8">
    <source>
        <dbReference type="Pfam" id="PF14508"/>
    </source>
</evidence>
<proteinExistence type="predicted"/>
<reference evidence="10 11" key="1">
    <citation type="submission" date="2016-10" db="EMBL/GenBank/DDBJ databases">
        <authorList>
            <person name="de Groot N.N."/>
        </authorList>
    </citation>
    <scope>NUCLEOTIDE SEQUENCE [LARGE SCALE GENOMIC DNA]</scope>
    <source>
        <strain evidence="10 11">DSM 19012</strain>
    </source>
</reference>
<dbReference type="InterPro" id="IPR013780">
    <property type="entry name" value="Glyco_hydro_b"/>
</dbReference>
<feature type="domain" description="Glycosyl-hydrolase 97 C-terminal oligomerisation" evidence="9">
    <location>
        <begin position="563"/>
        <end position="657"/>
    </location>
</feature>
<dbReference type="InterPro" id="IPR052720">
    <property type="entry name" value="Glycosyl_hydrolase_97"/>
</dbReference>
<dbReference type="Pfam" id="PF14508">
    <property type="entry name" value="GH97_N"/>
    <property type="match status" value="1"/>
</dbReference>
<keyword evidence="5" id="KW-0326">Glycosidase</keyword>
<feature type="signal peptide" evidence="6">
    <location>
        <begin position="1"/>
        <end position="21"/>
    </location>
</feature>
<dbReference type="AlphaFoldDB" id="A0A1I1VBJ0"/>
<evidence type="ECO:0000259" key="7">
    <source>
        <dbReference type="Pfam" id="PF10566"/>
    </source>
</evidence>
<comment type="cofactor">
    <cofactor evidence="1">
        <name>Ca(2+)</name>
        <dbReference type="ChEBI" id="CHEBI:29108"/>
    </cofactor>
</comment>
<dbReference type="Pfam" id="PF14509">
    <property type="entry name" value="GH97_C"/>
    <property type="match status" value="1"/>
</dbReference>
<dbReference type="GO" id="GO:0016798">
    <property type="term" value="F:hydrolase activity, acting on glycosyl bonds"/>
    <property type="evidence" value="ECO:0007669"/>
    <property type="project" value="UniProtKB-KW"/>
</dbReference>
<dbReference type="InterPro" id="IPR013785">
    <property type="entry name" value="Aldolase_TIM"/>
</dbReference>
<dbReference type="PANTHER" id="PTHR35803:SF2">
    <property type="entry name" value="RETAINING ALPHA-GALACTOSIDASE"/>
    <property type="match status" value="1"/>
</dbReference>
<dbReference type="Gene3D" id="2.70.98.10">
    <property type="match status" value="1"/>
</dbReference>
<dbReference type="GO" id="GO:0030246">
    <property type="term" value="F:carbohydrate binding"/>
    <property type="evidence" value="ECO:0007669"/>
    <property type="project" value="InterPro"/>
</dbReference>
<feature type="chain" id="PRO_5010202169" evidence="6">
    <location>
        <begin position="22"/>
        <end position="661"/>
    </location>
</feature>
<dbReference type="InterPro" id="IPR014718">
    <property type="entry name" value="GH-type_carb-bd"/>
</dbReference>
<evidence type="ECO:0000313" key="11">
    <source>
        <dbReference type="Proteomes" id="UP000181976"/>
    </source>
</evidence>
<dbReference type="InterPro" id="IPR017853">
    <property type="entry name" value="GH"/>
</dbReference>
<dbReference type="InterPro" id="IPR029483">
    <property type="entry name" value="GH97_C"/>
</dbReference>
<keyword evidence="11" id="KW-1185">Reference proteome</keyword>
<evidence type="ECO:0000256" key="4">
    <source>
        <dbReference type="ARBA" id="ARBA00022837"/>
    </source>
</evidence>
<dbReference type="Gene3D" id="2.60.40.1180">
    <property type="entry name" value="Golgi alpha-mannosidase II"/>
    <property type="match status" value="1"/>
</dbReference>
<evidence type="ECO:0000256" key="6">
    <source>
        <dbReference type="SAM" id="SignalP"/>
    </source>
</evidence>
<dbReference type="Pfam" id="PF10566">
    <property type="entry name" value="Glyco_hydro_97"/>
    <property type="match status" value="1"/>
</dbReference>
<dbReference type="PANTHER" id="PTHR35803">
    <property type="entry name" value="GLUCAN 1,4-ALPHA-GLUCOSIDASE SUSB-RELATED"/>
    <property type="match status" value="1"/>
</dbReference>
<feature type="domain" description="Glycosyl-hydrolase 97 catalytic" evidence="7">
    <location>
        <begin position="311"/>
        <end position="463"/>
    </location>
</feature>